<accession>A0A369WET9</accession>
<keyword evidence="2" id="KW-0808">Transferase</keyword>
<protein>
    <submittedName>
        <fullName evidence="2">GNAT family N-acetyltransferase</fullName>
    </submittedName>
</protein>
<dbReference type="AlphaFoldDB" id="A0A369WET9"/>
<dbReference type="PANTHER" id="PTHR43451:SF1">
    <property type="entry name" value="ACETYLTRANSFERASE"/>
    <property type="match status" value="1"/>
</dbReference>
<dbReference type="PANTHER" id="PTHR43451">
    <property type="entry name" value="ACETYLTRANSFERASE (GNAT) FAMILY PROTEIN"/>
    <property type="match status" value="1"/>
</dbReference>
<evidence type="ECO:0000259" key="1">
    <source>
        <dbReference type="PROSITE" id="PS51186"/>
    </source>
</evidence>
<comment type="caution">
    <text evidence="2">The sequence shown here is derived from an EMBL/GenBank/DDBJ whole genome shotgun (WGS) entry which is preliminary data.</text>
</comment>
<dbReference type="InterPro" id="IPR016181">
    <property type="entry name" value="Acyl_CoA_acyltransferase"/>
</dbReference>
<organism evidence="2 3">
    <name type="scientific">Motiliproteus coralliicola</name>
    <dbReference type="NCBI Taxonomy" id="2283196"/>
    <lineage>
        <taxon>Bacteria</taxon>
        <taxon>Pseudomonadati</taxon>
        <taxon>Pseudomonadota</taxon>
        <taxon>Gammaproteobacteria</taxon>
        <taxon>Oceanospirillales</taxon>
        <taxon>Oceanospirillaceae</taxon>
        <taxon>Motiliproteus</taxon>
    </lineage>
</organism>
<evidence type="ECO:0000313" key="2">
    <source>
        <dbReference type="EMBL" id="RDE19679.1"/>
    </source>
</evidence>
<reference evidence="2 3" key="1">
    <citation type="submission" date="2018-07" db="EMBL/GenBank/DDBJ databases">
        <title>Motiliproteus coralliicola sp. nov., a bacterium isolated from Coral.</title>
        <authorList>
            <person name="Wang G."/>
        </authorList>
    </citation>
    <scope>NUCLEOTIDE SEQUENCE [LARGE SCALE GENOMIC DNA]</scope>
    <source>
        <strain evidence="2 3">C34</strain>
    </source>
</reference>
<dbReference type="InterPro" id="IPR052564">
    <property type="entry name" value="N-acetyltrans/Recomb-assoc"/>
</dbReference>
<feature type="domain" description="N-acetyltransferase" evidence="1">
    <location>
        <begin position="1"/>
        <end position="153"/>
    </location>
</feature>
<keyword evidence="3" id="KW-1185">Reference proteome</keyword>
<dbReference type="Proteomes" id="UP000253769">
    <property type="component" value="Unassembled WGS sequence"/>
</dbReference>
<sequence length="160" mass="18256">MKIRNFQSVDSDEIADLFHRSVYAIDDAIYTPAQKQAWAPPTDYAKWQARLQTSQPFVAVSNGQIVGFIELREHGYIDCLYVHPDHQHRGIATALLTHLCRAAYQLGLNTLSVEASKVALPFFERHGFEIVEAQVVLRYGQRLQNFRMQLSQQGLRKLVG</sequence>
<dbReference type="RefSeq" id="WP_114696025.1">
    <property type="nucleotide sequence ID" value="NZ_QQOH01000003.1"/>
</dbReference>
<evidence type="ECO:0000313" key="3">
    <source>
        <dbReference type="Proteomes" id="UP000253769"/>
    </source>
</evidence>
<name>A0A369WET9_9GAMM</name>
<dbReference type="Pfam" id="PF13673">
    <property type="entry name" value="Acetyltransf_10"/>
    <property type="match status" value="1"/>
</dbReference>
<gene>
    <name evidence="2" type="ORF">DV711_12410</name>
</gene>
<dbReference type="OrthoDB" id="5355033at2"/>
<proteinExistence type="predicted"/>
<dbReference type="GO" id="GO:0016747">
    <property type="term" value="F:acyltransferase activity, transferring groups other than amino-acyl groups"/>
    <property type="evidence" value="ECO:0007669"/>
    <property type="project" value="InterPro"/>
</dbReference>
<dbReference type="PROSITE" id="PS51186">
    <property type="entry name" value="GNAT"/>
    <property type="match status" value="1"/>
</dbReference>
<dbReference type="EMBL" id="QQOH01000003">
    <property type="protein sequence ID" value="RDE19679.1"/>
    <property type="molecule type" value="Genomic_DNA"/>
</dbReference>
<dbReference type="CDD" id="cd04301">
    <property type="entry name" value="NAT_SF"/>
    <property type="match status" value="1"/>
</dbReference>
<dbReference type="SUPFAM" id="SSF55729">
    <property type="entry name" value="Acyl-CoA N-acyltransferases (Nat)"/>
    <property type="match status" value="1"/>
</dbReference>
<dbReference type="InterPro" id="IPR000182">
    <property type="entry name" value="GNAT_dom"/>
</dbReference>
<dbReference type="Gene3D" id="3.40.630.30">
    <property type="match status" value="1"/>
</dbReference>